<dbReference type="SMART" id="SM01012">
    <property type="entry name" value="ANTAR"/>
    <property type="match status" value="1"/>
</dbReference>
<dbReference type="Pfam" id="PF03861">
    <property type="entry name" value="ANTAR"/>
    <property type="match status" value="1"/>
</dbReference>
<comment type="caution">
    <text evidence="3">The sequence shown here is derived from an EMBL/GenBank/DDBJ whole genome shotgun (WGS) entry which is preliminary data.</text>
</comment>
<dbReference type="EMBL" id="JAMQAW010000025">
    <property type="protein sequence ID" value="MCM2390644.1"/>
    <property type="molecule type" value="Genomic_DNA"/>
</dbReference>
<dbReference type="SUPFAM" id="SSF52172">
    <property type="entry name" value="CheY-like"/>
    <property type="match status" value="1"/>
</dbReference>
<dbReference type="Gene3D" id="1.10.10.10">
    <property type="entry name" value="Winged helix-like DNA-binding domain superfamily/Winged helix DNA-binding domain"/>
    <property type="match status" value="1"/>
</dbReference>
<dbReference type="InterPro" id="IPR036388">
    <property type="entry name" value="WH-like_DNA-bd_sf"/>
</dbReference>
<feature type="region of interest" description="Disordered" evidence="1">
    <location>
        <begin position="1"/>
        <end position="24"/>
    </location>
</feature>
<evidence type="ECO:0000259" key="2">
    <source>
        <dbReference type="PROSITE" id="PS50921"/>
    </source>
</evidence>
<feature type="domain" description="ANTAR" evidence="2">
    <location>
        <begin position="48"/>
        <end position="109"/>
    </location>
</feature>
<dbReference type="Proteomes" id="UP001431429">
    <property type="component" value="Unassembled WGS sequence"/>
</dbReference>
<evidence type="ECO:0000313" key="4">
    <source>
        <dbReference type="Proteomes" id="UP001431429"/>
    </source>
</evidence>
<accession>A0ABT0UQA9</accession>
<dbReference type="InterPro" id="IPR011006">
    <property type="entry name" value="CheY-like_superfamily"/>
</dbReference>
<dbReference type="InterPro" id="IPR005561">
    <property type="entry name" value="ANTAR"/>
</dbReference>
<reference evidence="3" key="1">
    <citation type="submission" date="2022-06" db="EMBL/GenBank/DDBJ databases">
        <title>Genome public.</title>
        <authorList>
            <person name="Sun Q."/>
        </authorList>
    </citation>
    <scope>NUCLEOTIDE SEQUENCE</scope>
    <source>
        <strain evidence="3">CWNU-1</strain>
    </source>
</reference>
<protein>
    <submittedName>
        <fullName evidence="3">ANTAR domain-containing protein</fullName>
    </submittedName>
</protein>
<organism evidence="3 4">
    <name type="scientific">Streptomyces albipurpureus</name>
    <dbReference type="NCBI Taxonomy" id="2897419"/>
    <lineage>
        <taxon>Bacteria</taxon>
        <taxon>Bacillati</taxon>
        <taxon>Actinomycetota</taxon>
        <taxon>Actinomycetes</taxon>
        <taxon>Kitasatosporales</taxon>
        <taxon>Streptomycetaceae</taxon>
        <taxon>Streptomyces</taxon>
    </lineage>
</organism>
<gene>
    <name evidence="3" type="ORF">NBG84_20475</name>
</gene>
<evidence type="ECO:0000256" key="1">
    <source>
        <dbReference type="SAM" id="MobiDB-lite"/>
    </source>
</evidence>
<keyword evidence="4" id="KW-1185">Reference proteome</keyword>
<evidence type="ECO:0000313" key="3">
    <source>
        <dbReference type="EMBL" id="MCM2390644.1"/>
    </source>
</evidence>
<dbReference type="RefSeq" id="WP_250920976.1">
    <property type="nucleotide sequence ID" value="NZ_JAMQAW010000025.1"/>
</dbReference>
<feature type="compositionally biased region" description="Basic and acidic residues" evidence="1">
    <location>
        <begin position="1"/>
        <end position="12"/>
    </location>
</feature>
<proteinExistence type="predicted"/>
<sequence length="137" mass="14550">MAPEAARHRQGSERMGGMASAPAHAMNPLAVTECAGGRDTERDVGLSADQLREEIAGLRKAMASHPIIDMARGIMMATASCTPEEAWQMLVQVSQRSNVKLRDVARHIVASTHGPQPPSPVRAALRAVYTARAGRGG</sequence>
<name>A0ABT0UQA9_9ACTN</name>
<dbReference type="PROSITE" id="PS50921">
    <property type="entry name" value="ANTAR"/>
    <property type="match status" value="1"/>
</dbReference>